<gene>
    <name evidence="3" type="ORF">Tci_606759</name>
</gene>
<protein>
    <recommendedName>
        <fullName evidence="4">Xylulose kinase-1</fullName>
    </recommendedName>
</protein>
<name>A0A699JH01_TANCI</name>
<dbReference type="EMBL" id="BKCJ010408634">
    <property type="protein sequence ID" value="GFA34787.1"/>
    <property type="molecule type" value="Genomic_DNA"/>
</dbReference>
<accession>A0A699JH01</accession>
<feature type="compositionally biased region" description="Basic residues" evidence="2">
    <location>
        <begin position="435"/>
        <end position="460"/>
    </location>
</feature>
<evidence type="ECO:0000313" key="3">
    <source>
        <dbReference type="EMBL" id="GFA34787.1"/>
    </source>
</evidence>
<sequence length="460" mass="52229">MALTFADTHNMIAYLTKSNTSEGFELILDFLNASVIKYALTVNPTIYVSCIKQFWSSVSLKKTNDVVRLQALIDRIKVIITKDTIRHILRLDDAESIDCLPNEEIFAELVRMGYEKPSTKLTFYKAFFSAQWKFLIHTILQCCTYFTSITTSISYCSTIITSTTTTTFTTYYHLHGSSQNIVGNMTTLTKRVENLEQDKIAQALEITKLKQRVRRLEKQNKLKASGGIIAKINADEDVTLEEVDAEKAAEVAKDAEALGRLEYAKKVLSMHDDEAEPAELKEVIEVVTTTKLMTEVVVAASTITTAPSAARRGKAVVIRDPEETATPSVIVNFKPKSKDKGKGILVEEPEPLKKQAQIEQDEAYAKELEVELNANINWNEVIEKVKRKEKQDNAVLRYQALKRKPQTKVQARRNMMHFNSIMAFLEKGEKELKKRQARQSRGKVKLLKRKQPKSRSLMKK</sequence>
<reference evidence="3" key="1">
    <citation type="journal article" date="2019" name="Sci. Rep.">
        <title>Draft genome of Tanacetum cinerariifolium, the natural source of mosquito coil.</title>
        <authorList>
            <person name="Yamashiro T."/>
            <person name="Shiraishi A."/>
            <person name="Satake H."/>
            <person name="Nakayama K."/>
        </authorList>
    </citation>
    <scope>NUCLEOTIDE SEQUENCE</scope>
</reference>
<comment type="caution">
    <text evidence="3">The sequence shown here is derived from an EMBL/GenBank/DDBJ whole genome shotgun (WGS) entry which is preliminary data.</text>
</comment>
<evidence type="ECO:0000256" key="2">
    <source>
        <dbReference type="SAM" id="MobiDB-lite"/>
    </source>
</evidence>
<proteinExistence type="predicted"/>
<dbReference type="AlphaFoldDB" id="A0A699JH01"/>
<feature type="region of interest" description="Disordered" evidence="2">
    <location>
        <begin position="432"/>
        <end position="460"/>
    </location>
</feature>
<feature type="coiled-coil region" evidence="1">
    <location>
        <begin position="192"/>
        <end position="219"/>
    </location>
</feature>
<keyword evidence="1" id="KW-0175">Coiled coil</keyword>
<evidence type="ECO:0008006" key="4">
    <source>
        <dbReference type="Google" id="ProtNLM"/>
    </source>
</evidence>
<organism evidence="3">
    <name type="scientific">Tanacetum cinerariifolium</name>
    <name type="common">Dalmatian daisy</name>
    <name type="synonym">Chrysanthemum cinerariifolium</name>
    <dbReference type="NCBI Taxonomy" id="118510"/>
    <lineage>
        <taxon>Eukaryota</taxon>
        <taxon>Viridiplantae</taxon>
        <taxon>Streptophyta</taxon>
        <taxon>Embryophyta</taxon>
        <taxon>Tracheophyta</taxon>
        <taxon>Spermatophyta</taxon>
        <taxon>Magnoliopsida</taxon>
        <taxon>eudicotyledons</taxon>
        <taxon>Gunneridae</taxon>
        <taxon>Pentapetalae</taxon>
        <taxon>asterids</taxon>
        <taxon>campanulids</taxon>
        <taxon>Asterales</taxon>
        <taxon>Asteraceae</taxon>
        <taxon>Asteroideae</taxon>
        <taxon>Anthemideae</taxon>
        <taxon>Anthemidinae</taxon>
        <taxon>Tanacetum</taxon>
    </lineage>
</organism>
<evidence type="ECO:0000256" key="1">
    <source>
        <dbReference type="SAM" id="Coils"/>
    </source>
</evidence>